<dbReference type="OrthoDB" id="9809583at2"/>
<feature type="signal peptide" evidence="2">
    <location>
        <begin position="1"/>
        <end position="24"/>
    </location>
</feature>
<dbReference type="SUPFAM" id="SSF49899">
    <property type="entry name" value="Concanavalin A-like lectins/glucanases"/>
    <property type="match status" value="1"/>
</dbReference>
<organism evidence="4 5">
    <name type="scientific">Neiella marina</name>
    <dbReference type="NCBI Taxonomy" id="508461"/>
    <lineage>
        <taxon>Bacteria</taxon>
        <taxon>Pseudomonadati</taxon>
        <taxon>Pseudomonadota</taxon>
        <taxon>Gammaproteobacteria</taxon>
        <taxon>Alteromonadales</taxon>
        <taxon>Echinimonadaceae</taxon>
        <taxon>Neiella</taxon>
    </lineage>
</organism>
<dbReference type="PROSITE" id="PS51762">
    <property type="entry name" value="GH16_2"/>
    <property type="match status" value="1"/>
</dbReference>
<dbReference type="InterPro" id="IPR013320">
    <property type="entry name" value="ConA-like_dom_sf"/>
</dbReference>
<evidence type="ECO:0000313" key="5">
    <source>
        <dbReference type="Proteomes" id="UP000619743"/>
    </source>
</evidence>
<comment type="similarity">
    <text evidence="1">Belongs to the glycosyl hydrolase 16 family.</text>
</comment>
<evidence type="ECO:0000256" key="1">
    <source>
        <dbReference type="ARBA" id="ARBA00006865"/>
    </source>
</evidence>
<dbReference type="PANTHER" id="PTHR10963:SF55">
    <property type="entry name" value="GLYCOSIDE HYDROLASE FAMILY 16 PROTEIN"/>
    <property type="match status" value="1"/>
</dbReference>
<dbReference type="Gene3D" id="2.60.120.260">
    <property type="entry name" value="Galactose-binding domain-like"/>
    <property type="match status" value="1"/>
</dbReference>
<reference evidence="5" key="1">
    <citation type="journal article" date="2019" name="Int. J. Syst. Evol. Microbiol.">
        <title>The Global Catalogue of Microorganisms (GCM) 10K type strain sequencing project: providing services to taxonomists for standard genome sequencing and annotation.</title>
        <authorList>
            <consortium name="The Broad Institute Genomics Platform"/>
            <consortium name="The Broad Institute Genome Sequencing Center for Infectious Disease"/>
            <person name="Wu L."/>
            <person name="Ma J."/>
        </authorList>
    </citation>
    <scope>NUCLEOTIDE SEQUENCE [LARGE SCALE GENOMIC DNA]</scope>
    <source>
        <strain evidence="5">CGMCC 1.10130</strain>
    </source>
</reference>
<dbReference type="Pfam" id="PF00722">
    <property type="entry name" value="Glyco_hydro_16"/>
    <property type="match status" value="1"/>
</dbReference>
<keyword evidence="5" id="KW-1185">Reference proteome</keyword>
<gene>
    <name evidence="4" type="ORF">GCM10011369_17280</name>
</gene>
<sequence length="460" mass="52653">MRFCRSVKSLCAVMSMAIAPLVQAQLLPASDPANAGDWQLNSKVSDEFNAESLDLNKWYVSGTDGQFYIWKGRAPSQFAPHNAYLDDGKLIIRTQWQPDYPFIGKPPQRQEIKAYENITTAAVISHHTVLYGYMEVRVKIPDAPMTGAFWGTGYHQELDVFELVGRVTKGSKNPETTFVTSFHDWRPNHPKKNKVWKHPHPTLGRTAENFFVYGVEWLPDGLKMYFNGELVHQVTQQELGDKWVLNNPMELWFDSEVFPWHGIPEQSDLPAFFEIDYVRVWQRPDDNQLDRAFFGFEGPLQMNSHHKPAPRMKDAKFWLIDEAVSSALSVTDYGDNMFSTGRKSLKLDLDHLEQPTKQQQVVAFSPDGSVQLATGDYRLTAKVWLSEQVQDTQLQVVLESPWQQLNTIDLDSLPRGQWTEVAIEFKQQQASSATDRMRLVFKGGKQGQVYLDDIAIRPLK</sequence>
<feature type="chain" id="PRO_5035254872" description="GH16 domain-containing protein" evidence="2">
    <location>
        <begin position="25"/>
        <end position="460"/>
    </location>
</feature>
<evidence type="ECO:0000256" key="2">
    <source>
        <dbReference type="SAM" id="SignalP"/>
    </source>
</evidence>
<comment type="caution">
    <text evidence="4">The sequence shown here is derived from an EMBL/GenBank/DDBJ whole genome shotgun (WGS) entry which is preliminary data.</text>
</comment>
<accession>A0A8J2XNT9</accession>
<dbReference type="GO" id="GO:0004553">
    <property type="term" value="F:hydrolase activity, hydrolyzing O-glycosyl compounds"/>
    <property type="evidence" value="ECO:0007669"/>
    <property type="project" value="InterPro"/>
</dbReference>
<dbReference type="EMBL" id="BMDX01000007">
    <property type="protein sequence ID" value="GGA75960.1"/>
    <property type="molecule type" value="Genomic_DNA"/>
</dbReference>
<dbReference type="AlphaFoldDB" id="A0A8J2XNT9"/>
<dbReference type="InterPro" id="IPR000757">
    <property type="entry name" value="Beta-glucanase-like"/>
</dbReference>
<name>A0A8J2XNT9_9GAMM</name>
<dbReference type="PANTHER" id="PTHR10963">
    <property type="entry name" value="GLYCOSYL HYDROLASE-RELATED"/>
    <property type="match status" value="1"/>
</dbReference>
<proteinExistence type="inferred from homology"/>
<evidence type="ECO:0000313" key="4">
    <source>
        <dbReference type="EMBL" id="GGA75960.1"/>
    </source>
</evidence>
<evidence type="ECO:0000259" key="3">
    <source>
        <dbReference type="PROSITE" id="PS51762"/>
    </source>
</evidence>
<feature type="domain" description="GH16" evidence="3">
    <location>
        <begin position="36"/>
        <end position="286"/>
    </location>
</feature>
<dbReference type="RefSeq" id="WP_087505972.1">
    <property type="nucleotide sequence ID" value="NZ_BMDX01000007.1"/>
</dbReference>
<keyword evidence="2" id="KW-0732">Signal</keyword>
<protein>
    <recommendedName>
        <fullName evidence="3">GH16 domain-containing protein</fullName>
    </recommendedName>
</protein>
<dbReference type="Gene3D" id="2.60.120.200">
    <property type="match status" value="1"/>
</dbReference>
<dbReference type="GO" id="GO:0005975">
    <property type="term" value="P:carbohydrate metabolic process"/>
    <property type="evidence" value="ECO:0007669"/>
    <property type="project" value="InterPro"/>
</dbReference>
<dbReference type="Proteomes" id="UP000619743">
    <property type="component" value="Unassembled WGS sequence"/>
</dbReference>
<dbReference type="InterPro" id="IPR050546">
    <property type="entry name" value="Glycosyl_Hydrlase_16"/>
</dbReference>